<dbReference type="Gene3D" id="1.20.58.1390">
    <property type="match status" value="1"/>
</dbReference>
<gene>
    <name evidence="5" type="ORF">METZ01_LOCUS404005</name>
</gene>
<dbReference type="GO" id="GO:0032259">
    <property type="term" value="P:methylation"/>
    <property type="evidence" value="ECO:0007669"/>
    <property type="project" value="UniProtKB-KW"/>
</dbReference>
<dbReference type="InterPro" id="IPR049480">
    <property type="entry name" value="BVU_1015-like_N"/>
</dbReference>
<dbReference type="InterPro" id="IPR036390">
    <property type="entry name" value="WH_DNA-bd_sf"/>
</dbReference>
<proteinExistence type="predicted"/>
<feature type="non-terminal residue" evidence="5">
    <location>
        <position position="235"/>
    </location>
</feature>
<keyword evidence="3" id="KW-0949">S-adenosyl-L-methionine</keyword>
<evidence type="ECO:0000256" key="2">
    <source>
        <dbReference type="ARBA" id="ARBA00022679"/>
    </source>
</evidence>
<dbReference type="PANTHER" id="PTHR43712:SF2">
    <property type="entry name" value="O-METHYLTRANSFERASE CICE"/>
    <property type="match status" value="1"/>
</dbReference>
<dbReference type="PANTHER" id="PTHR43712">
    <property type="entry name" value="PUTATIVE (AFU_ORTHOLOGUE AFUA_4G14580)-RELATED"/>
    <property type="match status" value="1"/>
</dbReference>
<dbReference type="SUPFAM" id="SSF53335">
    <property type="entry name" value="S-adenosyl-L-methionine-dependent methyltransferases"/>
    <property type="match status" value="1"/>
</dbReference>
<keyword evidence="2" id="KW-0808">Transferase</keyword>
<accession>A0A382VZ39</accession>
<keyword evidence="1" id="KW-0489">Methyltransferase</keyword>
<dbReference type="InterPro" id="IPR029063">
    <property type="entry name" value="SAM-dependent_MTases_sf"/>
</dbReference>
<evidence type="ECO:0000313" key="5">
    <source>
        <dbReference type="EMBL" id="SVD51151.1"/>
    </source>
</evidence>
<dbReference type="InterPro" id="IPR016461">
    <property type="entry name" value="COMT-like"/>
</dbReference>
<dbReference type="Gene3D" id="3.40.50.150">
    <property type="entry name" value="Vaccinia Virus protein VP39"/>
    <property type="match status" value="1"/>
</dbReference>
<evidence type="ECO:0000256" key="1">
    <source>
        <dbReference type="ARBA" id="ARBA00022603"/>
    </source>
</evidence>
<feature type="domain" description="BVU-1015-like N-terminal dimerisation-like" evidence="4">
    <location>
        <begin position="4"/>
        <end position="73"/>
    </location>
</feature>
<dbReference type="SUPFAM" id="SSF46785">
    <property type="entry name" value="Winged helix' DNA-binding domain"/>
    <property type="match status" value="1"/>
</dbReference>
<dbReference type="PROSITE" id="PS51683">
    <property type="entry name" value="SAM_OMT_II"/>
    <property type="match status" value="1"/>
</dbReference>
<sequence length="235" mass="26427">MFDAQKIAFGPIVFQATKSMIDLGILKVVSTAKDQGITLEEIVEELDLSVYSIKVLLELGVSTEILHLKNDRYLISKTGHFLLNDRLTQVNLNFVHDVCYQAMFNLKASLEQQKPVGLKVFGEWETVYEGLSALPAQVKKSWFEFDHYYSDMSFSELLPLVLQTDPRLILDVGGNTGKWAISCAQYSQDVKVIILDLPGQLEIAMENVKNYGLEKRITSISANILDDLPAIPKEI</sequence>
<dbReference type="Pfam" id="PF21212">
    <property type="entry name" value="Dimerisation2-like_dom"/>
    <property type="match status" value="1"/>
</dbReference>
<dbReference type="EMBL" id="UINC01155350">
    <property type="protein sequence ID" value="SVD51151.1"/>
    <property type="molecule type" value="Genomic_DNA"/>
</dbReference>
<evidence type="ECO:0000259" key="4">
    <source>
        <dbReference type="Pfam" id="PF21212"/>
    </source>
</evidence>
<protein>
    <recommendedName>
        <fullName evidence="4">BVU-1015-like N-terminal dimerisation-like domain-containing protein</fullName>
    </recommendedName>
</protein>
<dbReference type="InterPro" id="IPR036388">
    <property type="entry name" value="WH-like_DNA-bd_sf"/>
</dbReference>
<organism evidence="5">
    <name type="scientific">marine metagenome</name>
    <dbReference type="NCBI Taxonomy" id="408172"/>
    <lineage>
        <taxon>unclassified sequences</taxon>
        <taxon>metagenomes</taxon>
        <taxon>ecological metagenomes</taxon>
    </lineage>
</organism>
<dbReference type="Gene3D" id="1.10.10.10">
    <property type="entry name" value="Winged helix-like DNA-binding domain superfamily/Winged helix DNA-binding domain"/>
    <property type="match status" value="1"/>
</dbReference>
<name>A0A382VZ39_9ZZZZ</name>
<reference evidence="5" key="1">
    <citation type="submission" date="2018-05" db="EMBL/GenBank/DDBJ databases">
        <authorList>
            <person name="Lanie J.A."/>
            <person name="Ng W.-L."/>
            <person name="Kazmierczak K.M."/>
            <person name="Andrzejewski T.M."/>
            <person name="Davidsen T.M."/>
            <person name="Wayne K.J."/>
            <person name="Tettelin H."/>
            <person name="Glass J.I."/>
            <person name="Rusch D."/>
            <person name="Podicherti R."/>
            <person name="Tsui H.-C.T."/>
            <person name="Winkler M.E."/>
        </authorList>
    </citation>
    <scope>NUCLEOTIDE SEQUENCE</scope>
</reference>
<dbReference type="GO" id="GO:0008168">
    <property type="term" value="F:methyltransferase activity"/>
    <property type="evidence" value="ECO:0007669"/>
    <property type="project" value="UniProtKB-KW"/>
</dbReference>
<dbReference type="AlphaFoldDB" id="A0A382VZ39"/>
<evidence type="ECO:0000256" key="3">
    <source>
        <dbReference type="ARBA" id="ARBA00022691"/>
    </source>
</evidence>